<organism evidence="2 3">
    <name type="scientific">Lachnellula willkommii</name>
    <dbReference type="NCBI Taxonomy" id="215461"/>
    <lineage>
        <taxon>Eukaryota</taxon>
        <taxon>Fungi</taxon>
        <taxon>Dikarya</taxon>
        <taxon>Ascomycota</taxon>
        <taxon>Pezizomycotina</taxon>
        <taxon>Leotiomycetes</taxon>
        <taxon>Helotiales</taxon>
        <taxon>Lachnaceae</taxon>
        <taxon>Lachnellula</taxon>
    </lineage>
</organism>
<dbReference type="EMBL" id="QGML01001277">
    <property type="protein sequence ID" value="TVY89388.1"/>
    <property type="molecule type" value="Genomic_DNA"/>
</dbReference>
<keyword evidence="1" id="KW-0472">Membrane</keyword>
<name>A0A559M8X4_9HELO</name>
<keyword evidence="1" id="KW-0812">Transmembrane</keyword>
<reference evidence="2 3" key="1">
    <citation type="submission" date="2018-05" db="EMBL/GenBank/DDBJ databases">
        <title>Genome sequencing and assembly of the regulated plant pathogen Lachnellula willkommii and related sister species for the development of diagnostic species identification markers.</title>
        <authorList>
            <person name="Giroux E."/>
            <person name="Bilodeau G."/>
        </authorList>
    </citation>
    <scope>NUCLEOTIDE SEQUENCE [LARGE SCALE GENOMIC DNA]</scope>
    <source>
        <strain evidence="2 3">CBS 172.35</strain>
    </source>
</reference>
<sequence>MSAAVQGYLTINLNIYVPLLYFSSIRAVCLYFGVNIKLEILAAKKRSLFPTLVDLCKSLKNCSLSAALSI</sequence>
<dbReference type="Proteomes" id="UP000315522">
    <property type="component" value="Unassembled WGS sequence"/>
</dbReference>
<comment type="caution">
    <text evidence="2">The sequence shown here is derived from an EMBL/GenBank/DDBJ whole genome shotgun (WGS) entry which is preliminary data.</text>
</comment>
<evidence type="ECO:0000313" key="3">
    <source>
        <dbReference type="Proteomes" id="UP000315522"/>
    </source>
</evidence>
<protein>
    <submittedName>
        <fullName evidence="2">Uncharacterized protein</fullName>
    </submittedName>
</protein>
<feature type="transmembrane region" description="Helical" evidence="1">
    <location>
        <begin position="15"/>
        <end position="36"/>
    </location>
</feature>
<proteinExistence type="predicted"/>
<evidence type="ECO:0000313" key="2">
    <source>
        <dbReference type="EMBL" id="TVY89388.1"/>
    </source>
</evidence>
<keyword evidence="3" id="KW-1185">Reference proteome</keyword>
<dbReference type="AlphaFoldDB" id="A0A559M8X4"/>
<accession>A0A559M8X4</accession>
<keyword evidence="1" id="KW-1133">Transmembrane helix</keyword>
<gene>
    <name evidence="2" type="ORF">LAWI1_G007857</name>
</gene>
<evidence type="ECO:0000256" key="1">
    <source>
        <dbReference type="SAM" id="Phobius"/>
    </source>
</evidence>